<accession>A0A2G5BE47</accession>
<reference evidence="1 2" key="1">
    <citation type="journal article" date="2015" name="Genome Biol. Evol.">
        <title>Phylogenomic analyses indicate that early fungi evolved digesting cell walls of algal ancestors of land plants.</title>
        <authorList>
            <person name="Chang Y."/>
            <person name="Wang S."/>
            <person name="Sekimoto S."/>
            <person name="Aerts A.L."/>
            <person name="Choi C."/>
            <person name="Clum A."/>
            <person name="LaButti K.M."/>
            <person name="Lindquist E.A."/>
            <person name="Yee Ngan C."/>
            <person name="Ohm R.A."/>
            <person name="Salamov A.A."/>
            <person name="Grigoriev I.V."/>
            <person name="Spatafora J.W."/>
            <person name="Berbee M.L."/>
        </authorList>
    </citation>
    <scope>NUCLEOTIDE SEQUENCE [LARGE SCALE GENOMIC DNA]</scope>
    <source>
        <strain evidence="1 2">NRRL 1564</strain>
    </source>
</reference>
<dbReference type="Proteomes" id="UP000242474">
    <property type="component" value="Unassembled WGS sequence"/>
</dbReference>
<evidence type="ECO:0000313" key="2">
    <source>
        <dbReference type="Proteomes" id="UP000242474"/>
    </source>
</evidence>
<sequence length="351" mass="37943">MKYTTTIYAVAGIFQITAASVIPEALSTQNTQISTAWFTDGMSGADNINGMFQGLTSFMQNVGLDMSNLNSDALKQISIFEQMLNSEVASVSSVLQTNSFVNGILLPFTNFSEFLSDAHGAVSNFETQLNSEVNHLEEQASKLASAVRGDVTIAATDFGNILNLLQSFSQKVINMTLATPPLTATTLMNSLMSSLIKLFGADPVKTGTNYSAWESEVSSRQSVLIGNYNSVYTYVSTRLPQAESAVIALLSQYAKFWDAVTNGKIQSMSQAQREDAYSHISSAVSSDASQLVTLNNDESIQNALQSVVYYHQSSHGLGTVTESIQYMALPTFEYESATATHTEPLHATLTS</sequence>
<evidence type="ECO:0000313" key="1">
    <source>
        <dbReference type="EMBL" id="PIA17288.1"/>
    </source>
</evidence>
<dbReference type="AlphaFoldDB" id="A0A2G5BE47"/>
<dbReference type="OrthoDB" id="5554874at2759"/>
<proteinExistence type="predicted"/>
<protein>
    <submittedName>
        <fullName evidence="1">Uncharacterized protein</fullName>
    </submittedName>
</protein>
<organism evidence="1 2">
    <name type="scientific">Coemansia reversa (strain ATCC 12441 / NRRL 1564)</name>
    <dbReference type="NCBI Taxonomy" id="763665"/>
    <lineage>
        <taxon>Eukaryota</taxon>
        <taxon>Fungi</taxon>
        <taxon>Fungi incertae sedis</taxon>
        <taxon>Zoopagomycota</taxon>
        <taxon>Kickxellomycotina</taxon>
        <taxon>Kickxellomycetes</taxon>
        <taxon>Kickxellales</taxon>
        <taxon>Kickxellaceae</taxon>
        <taxon>Coemansia</taxon>
    </lineage>
</organism>
<dbReference type="EMBL" id="KZ303495">
    <property type="protein sequence ID" value="PIA17288.1"/>
    <property type="molecule type" value="Genomic_DNA"/>
</dbReference>
<name>A0A2G5BE47_COERN</name>
<gene>
    <name evidence="1" type="ORF">COEREDRAFT_7642</name>
</gene>
<keyword evidence="2" id="KW-1185">Reference proteome</keyword>